<protein>
    <submittedName>
        <fullName evidence="2">Uncharacterized protein</fullName>
    </submittedName>
</protein>
<sequence>MQGIQIDPALLAFFPSTSRRSRTAPAPVNVGIIPAEQVPSHVHHPQRIGAGHGGSGSIIGVGVGVGVGLGVAPAQQTPQVLSGAVFPAFDIPIDPALFELEQVVQSVRANPVASTSYLGSPTSASVDTSRNNRRRVSNHAASASQPQTLGQAVSVIDPSLVGEGGNAVAGPSRSTELGEEFDPTIREIVKSLTNAQQNQSLEMAPADVDSTAALTQALTDAQTVAAISAHLVAAEGMDQDIQNTLEDMTSEQINSFFPQSPTSPSYLLPDYPEPPHAHAESSAQALRHQNAIGQSELDLAMSTALQAHAIPASSVTGPSLPVRAESVDSTDPSAPPKRKRGRPAGSKNKPKPKTQAQLDLEAESSLATPPPPSKKARKQTEGPPKRVGRPPKVRTGAELEQYLQRQADAAAGVKRARGRPRKFPGYLIRDMRLKQNREEFREVVRRFADGVDPGEGMAGGSQDGTGGGQGSGRGEGQDVGGDGQGYGHDGEEYDWAEDPQHLMDAVNDQMGGGAGGMGLDMSLGLGMEGMEDIRGEDEPSADTGLGREGMGHVFGLEGEE</sequence>
<dbReference type="SMART" id="SM00384">
    <property type="entry name" value="AT_hook"/>
    <property type="match status" value="3"/>
</dbReference>
<dbReference type="InterPro" id="IPR017956">
    <property type="entry name" value="AT_hook_DNA-bd_motif"/>
</dbReference>
<comment type="caution">
    <text evidence="2">The sequence shown here is derived from an EMBL/GenBank/DDBJ whole genome shotgun (WGS) entry which is preliminary data.</text>
</comment>
<evidence type="ECO:0000313" key="3">
    <source>
        <dbReference type="Proteomes" id="UP001164286"/>
    </source>
</evidence>
<dbReference type="GO" id="GO:0003677">
    <property type="term" value="F:DNA binding"/>
    <property type="evidence" value="ECO:0007669"/>
    <property type="project" value="InterPro"/>
</dbReference>
<feature type="region of interest" description="Disordered" evidence="1">
    <location>
        <begin position="450"/>
        <end position="488"/>
    </location>
</feature>
<feature type="compositionally biased region" description="Polar residues" evidence="1">
    <location>
        <begin position="254"/>
        <end position="265"/>
    </location>
</feature>
<evidence type="ECO:0000256" key="1">
    <source>
        <dbReference type="SAM" id="MobiDB-lite"/>
    </source>
</evidence>
<dbReference type="RefSeq" id="XP_052949200.1">
    <property type="nucleotide sequence ID" value="XM_053090741.1"/>
</dbReference>
<dbReference type="PRINTS" id="PR00929">
    <property type="entry name" value="ATHOOK"/>
</dbReference>
<dbReference type="GeneID" id="77729946"/>
<feature type="region of interest" description="Disordered" evidence="1">
    <location>
        <begin position="313"/>
        <end position="394"/>
    </location>
</feature>
<reference evidence="2" key="1">
    <citation type="journal article" date="2022" name="G3 (Bethesda)">
        <title>High quality genome of the basidiomycete yeast Dioszegia hungarica PDD-24b-2 isolated from cloud water.</title>
        <authorList>
            <person name="Jarrige D."/>
            <person name="Haridas S."/>
            <person name="Bleykasten-Grosshans C."/>
            <person name="Joly M."/>
            <person name="Nadalig T."/>
            <person name="Sancelme M."/>
            <person name="Vuilleumier S."/>
            <person name="Grigoriev I.V."/>
            <person name="Amato P."/>
            <person name="Bringel F."/>
        </authorList>
    </citation>
    <scope>NUCLEOTIDE SEQUENCE</scope>
    <source>
        <strain evidence="2">PDD-24b-2</strain>
    </source>
</reference>
<name>A0AA38HFF8_9TREE</name>
<feature type="compositionally biased region" description="Polar residues" evidence="1">
    <location>
        <begin position="139"/>
        <end position="149"/>
    </location>
</feature>
<proteinExistence type="predicted"/>
<feature type="region of interest" description="Disordered" evidence="1">
    <location>
        <begin position="254"/>
        <end position="286"/>
    </location>
</feature>
<feature type="region of interest" description="Disordered" evidence="1">
    <location>
        <begin position="531"/>
        <end position="560"/>
    </location>
</feature>
<evidence type="ECO:0000313" key="2">
    <source>
        <dbReference type="EMBL" id="KAI9639423.1"/>
    </source>
</evidence>
<feature type="compositionally biased region" description="Polar residues" evidence="1">
    <location>
        <begin position="114"/>
        <end position="129"/>
    </location>
</feature>
<organism evidence="2 3">
    <name type="scientific">Dioszegia hungarica</name>
    <dbReference type="NCBI Taxonomy" id="4972"/>
    <lineage>
        <taxon>Eukaryota</taxon>
        <taxon>Fungi</taxon>
        <taxon>Dikarya</taxon>
        <taxon>Basidiomycota</taxon>
        <taxon>Agaricomycotina</taxon>
        <taxon>Tremellomycetes</taxon>
        <taxon>Tremellales</taxon>
        <taxon>Bulleribasidiaceae</taxon>
        <taxon>Dioszegia</taxon>
    </lineage>
</organism>
<gene>
    <name evidence="2" type="ORF">MKK02DRAFT_39720</name>
</gene>
<dbReference type="Proteomes" id="UP001164286">
    <property type="component" value="Unassembled WGS sequence"/>
</dbReference>
<dbReference type="EMBL" id="JAKWFO010000001">
    <property type="protein sequence ID" value="KAI9639423.1"/>
    <property type="molecule type" value="Genomic_DNA"/>
</dbReference>
<feature type="compositionally biased region" description="Gly residues" evidence="1">
    <location>
        <begin position="456"/>
        <end position="487"/>
    </location>
</feature>
<keyword evidence="3" id="KW-1185">Reference proteome</keyword>
<dbReference type="AlphaFoldDB" id="A0AA38HFF8"/>
<feature type="region of interest" description="Disordered" evidence="1">
    <location>
        <begin position="114"/>
        <end position="149"/>
    </location>
</feature>
<feature type="compositionally biased region" description="Basic residues" evidence="1">
    <location>
        <begin position="336"/>
        <end position="352"/>
    </location>
</feature>
<accession>A0AA38HFF8</accession>